<evidence type="ECO:0000256" key="5">
    <source>
        <dbReference type="ARBA" id="ARBA00023136"/>
    </source>
</evidence>
<feature type="transmembrane region" description="Helical" evidence="6">
    <location>
        <begin position="50"/>
        <end position="71"/>
    </location>
</feature>
<evidence type="ECO:0000256" key="3">
    <source>
        <dbReference type="ARBA" id="ARBA00022692"/>
    </source>
</evidence>
<dbReference type="CDD" id="cd15904">
    <property type="entry name" value="TSPO_MBR"/>
    <property type="match status" value="1"/>
</dbReference>
<dbReference type="PANTHER" id="PTHR10057:SF0">
    <property type="entry name" value="TRANSLOCATOR PROTEIN"/>
    <property type="match status" value="1"/>
</dbReference>
<comment type="caution">
    <text evidence="7">The sequence shown here is derived from an EMBL/GenBank/DDBJ whole genome shotgun (WGS) entry which is preliminary data.</text>
</comment>
<dbReference type="Gene3D" id="1.20.1260.100">
    <property type="entry name" value="TspO/MBR protein"/>
    <property type="match status" value="1"/>
</dbReference>
<feature type="transmembrane region" description="Helical" evidence="6">
    <location>
        <begin position="77"/>
        <end position="95"/>
    </location>
</feature>
<dbReference type="AlphaFoldDB" id="A0A2H0UPK6"/>
<evidence type="ECO:0000256" key="1">
    <source>
        <dbReference type="ARBA" id="ARBA00004141"/>
    </source>
</evidence>
<accession>A0A2H0UPK6</accession>
<protein>
    <submittedName>
        <fullName evidence="7">Tryptophan-rich sensory protein</fullName>
    </submittedName>
</protein>
<keyword evidence="4 6" id="KW-1133">Transmembrane helix</keyword>
<keyword evidence="5 6" id="KW-0472">Membrane</keyword>
<proteinExistence type="inferred from homology"/>
<dbReference type="GO" id="GO:0033013">
    <property type="term" value="P:tetrapyrrole metabolic process"/>
    <property type="evidence" value="ECO:0007669"/>
    <property type="project" value="UniProtKB-ARBA"/>
</dbReference>
<keyword evidence="3 6" id="KW-0812">Transmembrane</keyword>
<dbReference type="EMBL" id="PFBB01000031">
    <property type="protein sequence ID" value="PIR88340.1"/>
    <property type="molecule type" value="Genomic_DNA"/>
</dbReference>
<organism evidence="7 8">
    <name type="scientific">Candidatus Harrisonbacteria bacterium CG10_big_fil_rev_8_21_14_0_10_44_23</name>
    <dbReference type="NCBI Taxonomy" id="1974585"/>
    <lineage>
        <taxon>Bacteria</taxon>
        <taxon>Candidatus Harrisoniibacteriota</taxon>
    </lineage>
</organism>
<dbReference type="PIRSF" id="PIRSF005859">
    <property type="entry name" value="PBR"/>
    <property type="match status" value="1"/>
</dbReference>
<dbReference type="InterPro" id="IPR004307">
    <property type="entry name" value="TspO_MBR"/>
</dbReference>
<evidence type="ECO:0000256" key="6">
    <source>
        <dbReference type="SAM" id="Phobius"/>
    </source>
</evidence>
<comment type="subcellular location">
    <subcellularLocation>
        <location evidence="1">Membrane</location>
        <topology evidence="1">Multi-pass membrane protein</topology>
    </subcellularLocation>
</comment>
<evidence type="ECO:0000313" key="8">
    <source>
        <dbReference type="Proteomes" id="UP000229615"/>
    </source>
</evidence>
<name>A0A2H0UPK6_9BACT</name>
<dbReference type="FunFam" id="1.20.1260.100:FF:000001">
    <property type="entry name" value="translocator protein 2"/>
    <property type="match status" value="1"/>
</dbReference>
<dbReference type="Pfam" id="PF03073">
    <property type="entry name" value="TspO_MBR"/>
    <property type="match status" value="1"/>
</dbReference>
<feature type="transmembrane region" description="Helical" evidence="6">
    <location>
        <begin position="107"/>
        <end position="130"/>
    </location>
</feature>
<dbReference type="PANTHER" id="PTHR10057">
    <property type="entry name" value="PERIPHERAL-TYPE BENZODIAZEPINE RECEPTOR"/>
    <property type="match status" value="1"/>
</dbReference>
<sequence>MQTYQTFYSSIIKPFFSPPSWLFGLAWSIIYPLIMAAGIYLVYLTIKKRLPAYFVVLFAINIIANLLFTPIQLGLTALWPATIDILVVLLSLAAIEIKIYRYSKTIFWLFIPYLLWGAFATILQISITVLN</sequence>
<dbReference type="Proteomes" id="UP000229615">
    <property type="component" value="Unassembled WGS sequence"/>
</dbReference>
<evidence type="ECO:0000313" key="7">
    <source>
        <dbReference type="EMBL" id="PIR88340.1"/>
    </source>
</evidence>
<dbReference type="InterPro" id="IPR038330">
    <property type="entry name" value="TspO/MBR-related_sf"/>
</dbReference>
<evidence type="ECO:0000256" key="4">
    <source>
        <dbReference type="ARBA" id="ARBA00022989"/>
    </source>
</evidence>
<reference evidence="8" key="1">
    <citation type="submission" date="2017-09" db="EMBL/GenBank/DDBJ databases">
        <title>Depth-based differentiation of microbial function through sediment-hosted aquifers and enrichment of novel symbionts in the deep terrestrial subsurface.</title>
        <authorList>
            <person name="Probst A.J."/>
            <person name="Ladd B."/>
            <person name="Jarett J.K."/>
            <person name="Geller-Mcgrath D.E."/>
            <person name="Sieber C.M.K."/>
            <person name="Emerson J.B."/>
            <person name="Anantharaman K."/>
            <person name="Thomas B.C."/>
            <person name="Malmstrom R."/>
            <person name="Stieglmeier M."/>
            <person name="Klingl A."/>
            <person name="Woyke T."/>
            <person name="Ryan C.M."/>
            <person name="Banfield J.F."/>
        </authorList>
    </citation>
    <scope>NUCLEOTIDE SEQUENCE [LARGE SCALE GENOMIC DNA]</scope>
</reference>
<evidence type="ECO:0000256" key="2">
    <source>
        <dbReference type="ARBA" id="ARBA00007524"/>
    </source>
</evidence>
<comment type="similarity">
    <text evidence="2">Belongs to the TspO/BZRP family.</text>
</comment>
<feature type="transmembrane region" description="Helical" evidence="6">
    <location>
        <begin position="20"/>
        <end position="43"/>
    </location>
</feature>
<gene>
    <name evidence="7" type="ORF">COU09_02805</name>
</gene>
<dbReference type="GO" id="GO:0016020">
    <property type="term" value="C:membrane"/>
    <property type="evidence" value="ECO:0007669"/>
    <property type="project" value="UniProtKB-SubCell"/>
</dbReference>